<dbReference type="FunFam" id="1.10.10.200:FF:000002">
    <property type="entry name" value="Probable transcriptional regulatory protein CLM62_37755"/>
    <property type="match status" value="1"/>
</dbReference>
<keyword evidence="10" id="KW-1185">Reference proteome</keyword>
<evidence type="ECO:0000259" key="8">
    <source>
        <dbReference type="Pfam" id="PF20772"/>
    </source>
</evidence>
<dbReference type="Proteomes" id="UP000732193">
    <property type="component" value="Unassembled WGS sequence"/>
</dbReference>
<dbReference type="PANTHER" id="PTHR12532:SF6">
    <property type="entry name" value="TRANSCRIPTIONAL REGULATORY PROTEIN YEBC-RELATED"/>
    <property type="match status" value="1"/>
</dbReference>
<accession>A0AAE3B4B7</accession>
<comment type="similarity">
    <text evidence="1 6">Belongs to the TACO1 family.</text>
</comment>
<comment type="caution">
    <text evidence="9">The sequence shown here is derived from an EMBL/GenBank/DDBJ whole genome shotgun (WGS) entry which is preliminary data.</text>
</comment>
<keyword evidence="4 6" id="KW-0238">DNA-binding</keyword>
<dbReference type="InterPro" id="IPR002876">
    <property type="entry name" value="Transcrip_reg_TACO1-like"/>
</dbReference>
<dbReference type="GO" id="GO:0005829">
    <property type="term" value="C:cytosol"/>
    <property type="evidence" value="ECO:0007669"/>
    <property type="project" value="TreeGrafter"/>
</dbReference>
<evidence type="ECO:0000256" key="3">
    <source>
        <dbReference type="ARBA" id="ARBA00023015"/>
    </source>
</evidence>
<keyword evidence="2 6" id="KW-0963">Cytoplasm</keyword>
<dbReference type="InterPro" id="IPR017856">
    <property type="entry name" value="Integrase-like_N"/>
</dbReference>
<dbReference type="GeneID" id="93913420"/>
<dbReference type="AlphaFoldDB" id="A0AAE3B4B7"/>
<dbReference type="PANTHER" id="PTHR12532">
    <property type="entry name" value="TRANSLATIONAL ACTIVATOR OF CYTOCHROME C OXIDASE 1"/>
    <property type="match status" value="1"/>
</dbReference>
<dbReference type="Pfam" id="PF01709">
    <property type="entry name" value="Transcrip_reg"/>
    <property type="match status" value="1"/>
</dbReference>
<dbReference type="GO" id="GO:0006355">
    <property type="term" value="P:regulation of DNA-templated transcription"/>
    <property type="evidence" value="ECO:0007669"/>
    <property type="project" value="UniProtKB-UniRule"/>
</dbReference>
<dbReference type="NCBIfam" id="NF001030">
    <property type="entry name" value="PRK00110.1"/>
    <property type="match status" value="1"/>
</dbReference>
<dbReference type="Pfam" id="PF20772">
    <property type="entry name" value="TACO1_YebC_N"/>
    <property type="match status" value="1"/>
</dbReference>
<evidence type="ECO:0000256" key="4">
    <source>
        <dbReference type="ARBA" id="ARBA00023125"/>
    </source>
</evidence>
<evidence type="ECO:0000256" key="6">
    <source>
        <dbReference type="HAMAP-Rule" id="MF_00693"/>
    </source>
</evidence>
<dbReference type="EMBL" id="JAFBRM010000001">
    <property type="protein sequence ID" value="MBM1711988.1"/>
    <property type="molecule type" value="Genomic_DNA"/>
</dbReference>
<sequence>MAGHSKWANIQHRKGRQDKIRAKLFSKFSKEITVAAKMGDPDPDKNPRLRLAVKEAKSASMPKDNIDRAIKKSVAGEGEDYKEIRYEGYGPNGVAVIVETMTDNLNRTASTVRSTFSKNGGNLGETGSVGFMFDRKGEVTYPASVGDNDTVMMAAIEAGAEDVESSEDGHVIWCADSDLNDVATALEAELGESESTKLVWKPTTTSELDLEGLEKLMRLVDALEDDDDVQRVTTNFEASDEVMQQFEDSDG</sequence>
<dbReference type="RefSeq" id="WP_025045370.1">
    <property type="nucleotide sequence ID" value="NZ_JACBZG010000001.1"/>
</dbReference>
<evidence type="ECO:0000256" key="5">
    <source>
        <dbReference type="ARBA" id="ARBA00023163"/>
    </source>
</evidence>
<dbReference type="NCBIfam" id="NF009044">
    <property type="entry name" value="PRK12378.1"/>
    <property type="match status" value="1"/>
</dbReference>
<comment type="subcellular location">
    <subcellularLocation>
        <location evidence="6">Cytoplasm</location>
    </subcellularLocation>
</comment>
<keyword evidence="3 6" id="KW-0805">Transcription regulation</keyword>
<name>A0AAE3B4B7_9RHOB</name>
<evidence type="ECO:0000313" key="9">
    <source>
        <dbReference type="EMBL" id="MBM1711988.1"/>
    </source>
</evidence>
<dbReference type="HAMAP" id="MF_00693">
    <property type="entry name" value="Transcrip_reg_TACO1"/>
    <property type="match status" value="1"/>
</dbReference>
<dbReference type="InterPro" id="IPR029072">
    <property type="entry name" value="YebC-like"/>
</dbReference>
<dbReference type="GO" id="GO:0003677">
    <property type="term" value="F:DNA binding"/>
    <property type="evidence" value="ECO:0007669"/>
    <property type="project" value="UniProtKB-UniRule"/>
</dbReference>
<dbReference type="NCBIfam" id="TIGR01033">
    <property type="entry name" value="YebC/PmpR family DNA-binding transcriptional regulator"/>
    <property type="match status" value="1"/>
</dbReference>
<dbReference type="SUPFAM" id="SSF75625">
    <property type="entry name" value="YebC-like"/>
    <property type="match status" value="1"/>
</dbReference>
<protein>
    <recommendedName>
        <fullName evidence="6">Probable transcriptional regulatory protein JQV55_00265</fullName>
    </recommendedName>
</protein>
<evidence type="ECO:0000259" key="7">
    <source>
        <dbReference type="Pfam" id="PF01709"/>
    </source>
</evidence>
<dbReference type="Gene3D" id="3.30.70.980">
    <property type="match status" value="2"/>
</dbReference>
<evidence type="ECO:0000256" key="2">
    <source>
        <dbReference type="ARBA" id="ARBA00022490"/>
    </source>
</evidence>
<feature type="domain" description="TACO1/YebC-like second and third" evidence="7">
    <location>
        <begin position="81"/>
        <end position="236"/>
    </location>
</feature>
<dbReference type="InterPro" id="IPR048300">
    <property type="entry name" value="TACO1_YebC-like_2nd/3rd_dom"/>
</dbReference>
<dbReference type="InterPro" id="IPR049083">
    <property type="entry name" value="TACO1_YebC_N"/>
</dbReference>
<dbReference type="InterPro" id="IPR026564">
    <property type="entry name" value="Transcrip_reg_TACO1-like_dom3"/>
</dbReference>
<keyword evidence="5 6" id="KW-0804">Transcription</keyword>
<reference evidence="9 10" key="1">
    <citation type="submission" date="2021-01" db="EMBL/GenBank/DDBJ databases">
        <title>Diatom-associated Roseobacters Show Island Model of Population Structure.</title>
        <authorList>
            <person name="Qu L."/>
            <person name="Feng X."/>
            <person name="Chen Y."/>
            <person name="Li L."/>
            <person name="Wang X."/>
            <person name="Hu Z."/>
            <person name="Wang H."/>
            <person name="Luo H."/>
        </authorList>
    </citation>
    <scope>NUCLEOTIDE SEQUENCE [LARGE SCALE GENOMIC DNA]</scope>
    <source>
        <strain evidence="9 10">TR60-84</strain>
    </source>
</reference>
<feature type="domain" description="TACO1/YebC-like N-terminal" evidence="8">
    <location>
        <begin position="5"/>
        <end position="73"/>
    </location>
</feature>
<organism evidence="9 10">
    <name type="scientific">Sulfitobacter geojensis</name>
    <dbReference type="NCBI Taxonomy" id="1342299"/>
    <lineage>
        <taxon>Bacteria</taxon>
        <taxon>Pseudomonadati</taxon>
        <taxon>Pseudomonadota</taxon>
        <taxon>Alphaproteobacteria</taxon>
        <taxon>Rhodobacterales</taxon>
        <taxon>Roseobacteraceae</taxon>
        <taxon>Sulfitobacter</taxon>
    </lineage>
</organism>
<evidence type="ECO:0000313" key="10">
    <source>
        <dbReference type="Proteomes" id="UP000732193"/>
    </source>
</evidence>
<proteinExistence type="inferred from homology"/>
<dbReference type="Gene3D" id="1.10.10.200">
    <property type="match status" value="1"/>
</dbReference>
<gene>
    <name evidence="9" type="ORF">JQV55_00265</name>
</gene>
<evidence type="ECO:0000256" key="1">
    <source>
        <dbReference type="ARBA" id="ARBA00008724"/>
    </source>
</evidence>